<protein>
    <submittedName>
        <fullName evidence="6">Uncharacterized protein</fullName>
    </submittedName>
</protein>
<dbReference type="AlphaFoldDB" id="A0A8S1TZ88"/>
<dbReference type="EMBL" id="CAJJDP010000033">
    <property type="protein sequence ID" value="CAD8157374.1"/>
    <property type="molecule type" value="Genomic_DNA"/>
</dbReference>
<keyword evidence="7" id="KW-1185">Reference proteome</keyword>
<evidence type="ECO:0000256" key="3">
    <source>
        <dbReference type="ARBA" id="ARBA00022989"/>
    </source>
</evidence>
<feature type="transmembrane region" description="Helical" evidence="5">
    <location>
        <begin position="346"/>
        <end position="369"/>
    </location>
</feature>
<feature type="transmembrane region" description="Helical" evidence="5">
    <location>
        <begin position="495"/>
        <end position="512"/>
    </location>
</feature>
<evidence type="ECO:0000313" key="6">
    <source>
        <dbReference type="EMBL" id="CAD8157374.1"/>
    </source>
</evidence>
<evidence type="ECO:0000256" key="2">
    <source>
        <dbReference type="ARBA" id="ARBA00022692"/>
    </source>
</evidence>
<reference evidence="6" key="1">
    <citation type="submission" date="2021-01" db="EMBL/GenBank/DDBJ databases">
        <authorList>
            <consortium name="Genoscope - CEA"/>
            <person name="William W."/>
        </authorList>
    </citation>
    <scope>NUCLEOTIDE SEQUENCE</scope>
</reference>
<feature type="transmembrane region" description="Helical" evidence="5">
    <location>
        <begin position="33"/>
        <end position="57"/>
    </location>
</feature>
<dbReference type="Pfam" id="PF04791">
    <property type="entry name" value="LMBR1"/>
    <property type="match status" value="1"/>
</dbReference>
<feature type="transmembrane region" description="Helical" evidence="5">
    <location>
        <begin position="437"/>
        <end position="460"/>
    </location>
</feature>
<organism evidence="6 7">
    <name type="scientific">Paramecium octaurelia</name>
    <dbReference type="NCBI Taxonomy" id="43137"/>
    <lineage>
        <taxon>Eukaryota</taxon>
        <taxon>Sar</taxon>
        <taxon>Alveolata</taxon>
        <taxon>Ciliophora</taxon>
        <taxon>Intramacronucleata</taxon>
        <taxon>Oligohymenophorea</taxon>
        <taxon>Peniculida</taxon>
        <taxon>Parameciidae</taxon>
        <taxon>Paramecium</taxon>
    </lineage>
</organism>
<evidence type="ECO:0000256" key="5">
    <source>
        <dbReference type="SAM" id="Phobius"/>
    </source>
</evidence>
<keyword evidence="3 5" id="KW-1133">Transmembrane helix</keyword>
<gene>
    <name evidence="6" type="ORF">POCTA_138.1.T0330282</name>
</gene>
<keyword evidence="2 5" id="KW-0812">Transmembrane</keyword>
<dbReference type="PANTHER" id="PTHR31652:SF0">
    <property type="entry name" value="LIMR FAMILY PROTEIN DDB_G0283707-RELATED"/>
    <property type="match status" value="1"/>
</dbReference>
<feature type="transmembrane region" description="Helical" evidence="5">
    <location>
        <begin position="145"/>
        <end position="170"/>
    </location>
</feature>
<comment type="subcellular location">
    <subcellularLocation>
        <location evidence="1">Membrane</location>
        <topology evidence="1">Multi-pass membrane protein</topology>
    </subcellularLocation>
</comment>
<dbReference type="OMA" id="MWEIVLW"/>
<sequence length="537" mass="61853">MKREESYTFCLMTHICNTCYKINQLKYRIRMDVFLIIISCIIAVLLLGINIYILALYCHPSDSGFGASLFCKILVVLGFTLAWGQILLVSADISASKGVFTTEGDSMMIVWYVIYCTILGMVAFLIPCAQFYYESDEDKPIMKRLLEVMCYEFILLGVLLTLLLVGFTYLGTARIPVHTITQTFDSQISATFPIVLNNYAFNQIESDTNVEISVSFPVFLMGFLAFIGWFLLVLFGGVGLSALPIDLIQEYINKPKMMKSSEAMEKKMRLKKQAVDLIQFGQQIKEEEKELALVNGFLAERKVKNQIKQKAKKFQAATEALENEHEIFKMELEYQKLNPVVWIFKLILGIIFIILSLLWILQILLYMLIKINGFPAYSFLNKMFIYLEGTVMSFIGTILLALFTLYLLGCTYKGNLKFGLRIPFLFTIYPMKVNETFMNSFLFNANLLLITSVAVTQFSIQAFSEYTQNSQIALMFLGQIQYLYFFTWFFDYNVFVIALLSWAGLVLIYLLVRKPPKPYELLQIEKRKTQDFELQTK</sequence>
<evidence type="ECO:0000256" key="1">
    <source>
        <dbReference type="ARBA" id="ARBA00004141"/>
    </source>
</evidence>
<dbReference type="InterPro" id="IPR006876">
    <property type="entry name" value="LMBR1-like_membr_prot"/>
</dbReference>
<proteinExistence type="predicted"/>
<accession>A0A8S1TZ88</accession>
<evidence type="ECO:0000256" key="4">
    <source>
        <dbReference type="ARBA" id="ARBA00023136"/>
    </source>
</evidence>
<dbReference type="OrthoDB" id="73273at2759"/>
<comment type="caution">
    <text evidence="6">The sequence shown here is derived from an EMBL/GenBank/DDBJ whole genome shotgun (WGS) entry which is preliminary data.</text>
</comment>
<dbReference type="PANTHER" id="PTHR31652">
    <property type="entry name" value="LIMR FAMILY PROTEIN DDB_G0283707-RELATED"/>
    <property type="match status" value="1"/>
</dbReference>
<dbReference type="Proteomes" id="UP000683925">
    <property type="component" value="Unassembled WGS sequence"/>
</dbReference>
<keyword evidence="4 5" id="KW-0472">Membrane</keyword>
<feature type="transmembrane region" description="Helical" evidence="5">
    <location>
        <begin position="109"/>
        <end position="133"/>
    </location>
</feature>
<feature type="transmembrane region" description="Helical" evidence="5">
    <location>
        <begin position="389"/>
        <end position="408"/>
    </location>
</feature>
<name>A0A8S1TZ88_PAROT</name>
<dbReference type="GO" id="GO:0016020">
    <property type="term" value="C:membrane"/>
    <property type="evidence" value="ECO:0007669"/>
    <property type="project" value="UniProtKB-SubCell"/>
</dbReference>
<feature type="transmembrane region" description="Helical" evidence="5">
    <location>
        <begin position="69"/>
        <end position="89"/>
    </location>
</feature>
<evidence type="ECO:0000313" key="7">
    <source>
        <dbReference type="Proteomes" id="UP000683925"/>
    </source>
</evidence>
<feature type="transmembrane region" description="Helical" evidence="5">
    <location>
        <begin position="218"/>
        <end position="248"/>
    </location>
</feature>